<dbReference type="Proteomes" id="UP000235023">
    <property type="component" value="Unassembled WGS sequence"/>
</dbReference>
<feature type="compositionally biased region" description="Basic and acidic residues" evidence="1">
    <location>
        <begin position="14"/>
        <end position="24"/>
    </location>
</feature>
<reference evidence="3" key="1">
    <citation type="submission" date="2017-12" db="EMBL/GenBank/DDBJ databases">
        <authorList>
            <consortium name="DOE Joint Genome Institute"/>
            <person name="Mondo S.J."/>
            <person name="Kjaerbolling I."/>
            <person name="Vesth T.C."/>
            <person name="Frisvad J.C."/>
            <person name="Nybo J.L."/>
            <person name="Theobald S."/>
            <person name="Kuo A."/>
            <person name="Bowyer P."/>
            <person name="Matsuda Y."/>
            <person name="Lyhne E.K."/>
            <person name="Kogle M.E."/>
            <person name="Clum A."/>
            <person name="Lipzen A."/>
            <person name="Salamov A."/>
            <person name="Ngan C.Y."/>
            <person name="Daum C."/>
            <person name="Chiniquy J."/>
            <person name="Barry K."/>
            <person name="LaButti K."/>
            <person name="Haridas S."/>
            <person name="Simmons B.A."/>
            <person name="Magnuson J.K."/>
            <person name="Mortensen U.H."/>
            <person name="Larsen T.O."/>
            <person name="Grigoriev I.V."/>
            <person name="Baker S.E."/>
            <person name="Andersen M.R."/>
            <person name="Nordberg H.P."/>
            <person name="Cantor M.N."/>
            <person name="Hua S.X."/>
        </authorList>
    </citation>
    <scope>NUCLEOTIDE SEQUENCE [LARGE SCALE GENOMIC DNA]</scope>
    <source>
        <strain evidence="3">IBT 19404</strain>
    </source>
</reference>
<organism evidence="2 3">
    <name type="scientific">Aspergillus taichungensis</name>
    <dbReference type="NCBI Taxonomy" id="482145"/>
    <lineage>
        <taxon>Eukaryota</taxon>
        <taxon>Fungi</taxon>
        <taxon>Dikarya</taxon>
        <taxon>Ascomycota</taxon>
        <taxon>Pezizomycotina</taxon>
        <taxon>Eurotiomycetes</taxon>
        <taxon>Eurotiomycetidae</taxon>
        <taxon>Eurotiales</taxon>
        <taxon>Aspergillaceae</taxon>
        <taxon>Aspergillus</taxon>
        <taxon>Aspergillus subgen. Circumdati</taxon>
    </lineage>
</organism>
<dbReference type="EMBL" id="KZ559524">
    <property type="protein sequence ID" value="PLN82783.1"/>
    <property type="molecule type" value="Genomic_DNA"/>
</dbReference>
<name>A0A2J5HZ74_9EURO</name>
<keyword evidence="3" id="KW-1185">Reference proteome</keyword>
<proteinExistence type="predicted"/>
<sequence length="95" mass="11328">MWSQTRRGGANETDQVRRRNDRLGSDPVRSPARRKSRGCQEEVIARCVVFSVVFFYSLRQFRLQPWTRIWPDFCWAVIFRVSYIYDPRFPPDALG</sequence>
<gene>
    <name evidence="2" type="ORF">BDW42DRAFT_74915</name>
</gene>
<protein>
    <submittedName>
        <fullName evidence="2">Uncharacterized protein</fullName>
    </submittedName>
</protein>
<evidence type="ECO:0000313" key="2">
    <source>
        <dbReference type="EMBL" id="PLN82783.1"/>
    </source>
</evidence>
<accession>A0A2J5HZ74</accession>
<evidence type="ECO:0000256" key="1">
    <source>
        <dbReference type="SAM" id="MobiDB-lite"/>
    </source>
</evidence>
<evidence type="ECO:0000313" key="3">
    <source>
        <dbReference type="Proteomes" id="UP000235023"/>
    </source>
</evidence>
<feature type="region of interest" description="Disordered" evidence="1">
    <location>
        <begin position="1"/>
        <end position="36"/>
    </location>
</feature>
<dbReference type="AlphaFoldDB" id="A0A2J5HZ74"/>